<protein>
    <submittedName>
        <fullName evidence="9">Major facilitator transporter</fullName>
    </submittedName>
</protein>
<evidence type="ECO:0000256" key="8">
    <source>
        <dbReference type="SAM" id="Phobius"/>
    </source>
</evidence>
<name>A0A073B1C2_9PSEU</name>
<dbReference type="EMBL" id="JNVU01000009">
    <property type="protein sequence ID" value="KEI45813.1"/>
    <property type="molecule type" value="Genomic_DNA"/>
</dbReference>
<dbReference type="PANTHER" id="PTHR23513:SF11">
    <property type="entry name" value="STAPHYLOFERRIN A TRANSPORTER"/>
    <property type="match status" value="1"/>
</dbReference>
<feature type="transmembrane region" description="Helical" evidence="8">
    <location>
        <begin position="109"/>
        <end position="129"/>
    </location>
</feature>
<comment type="subcellular location">
    <subcellularLocation>
        <location evidence="1">Cell membrane</location>
        <topology evidence="1">Multi-pass membrane protein</topology>
    </subcellularLocation>
</comment>
<evidence type="ECO:0000256" key="7">
    <source>
        <dbReference type="SAM" id="MobiDB-lite"/>
    </source>
</evidence>
<dbReference type="Pfam" id="PF05977">
    <property type="entry name" value="MFS_3"/>
    <property type="match status" value="1"/>
</dbReference>
<evidence type="ECO:0000256" key="5">
    <source>
        <dbReference type="ARBA" id="ARBA00022989"/>
    </source>
</evidence>
<evidence type="ECO:0000256" key="1">
    <source>
        <dbReference type="ARBA" id="ARBA00004651"/>
    </source>
</evidence>
<sequence>MHVSPKQMFRALRHPNYRRWAVADFVSVTGTWMQNLGLNWFVLTKTGSPGLLGLSLLFQTLPGVVLSGWAGSIADRWPARRVLLVTQGLHGVLALFLAVGAWFDAPVSTFYALALLGGVVSVFDGPALGRFSAQLVSRDDLSNALGIGSVLSSGGRILGMGIAGALVAATGVPVLFLINALSFSAVLLAILRVRQSDGIFPLAKSSAAREGVRAGARYVLSHRPLIVMFLLSFVLSALGRNYQVTMAAMSEGQLNAGAVGYSTLSMVFAAGTVVGGFVAASFKQLTLRLVLVMALGTSLLQIASGTTASLWSFALTLFPIAVGAVVLDTATSTRIQLDTDEDMRGRVLAAKAMVTAASGAVGGPVLGWLSEVSGAGRALEVAGITTVLATAAAWLAFAKLKERRAMPADQRWAQLAPVQLQPADTAKPVSVPVREKRATSAARETGRNARPPRGPAWSRPARRLTGRAARKPVAESADKPQPT</sequence>
<dbReference type="InterPro" id="IPR010290">
    <property type="entry name" value="TM_effector"/>
</dbReference>
<dbReference type="SUPFAM" id="SSF103473">
    <property type="entry name" value="MFS general substrate transporter"/>
    <property type="match status" value="1"/>
</dbReference>
<feature type="transmembrane region" description="Helical" evidence="8">
    <location>
        <begin position="348"/>
        <end position="369"/>
    </location>
</feature>
<feature type="transmembrane region" description="Helical" evidence="8">
    <location>
        <begin position="49"/>
        <end position="70"/>
    </location>
</feature>
<keyword evidence="6 8" id="KW-0472">Membrane</keyword>
<proteinExistence type="predicted"/>
<evidence type="ECO:0000313" key="10">
    <source>
        <dbReference type="Proteomes" id="UP000031419"/>
    </source>
</evidence>
<evidence type="ECO:0000256" key="2">
    <source>
        <dbReference type="ARBA" id="ARBA00022448"/>
    </source>
</evidence>
<feature type="transmembrane region" description="Helical" evidence="8">
    <location>
        <begin position="381"/>
        <end position="398"/>
    </location>
</feature>
<comment type="caution">
    <text evidence="9">The sequence shown here is derived from an EMBL/GenBank/DDBJ whole genome shotgun (WGS) entry which is preliminary data.</text>
</comment>
<reference evidence="9 10" key="1">
    <citation type="submission" date="2014-06" db="EMBL/GenBank/DDBJ databases">
        <title>Saccharopolyspora rectivirgula DSM-43113 Genome sequencing.</title>
        <authorList>
            <person name="Barrera C."/>
            <person name="Millon L."/>
            <person name="Rognon B."/>
            <person name="Zaugg C."/>
            <person name="Monod M."/>
        </authorList>
    </citation>
    <scope>NUCLEOTIDE SEQUENCE [LARGE SCALE GENOMIC DNA]</scope>
    <source>
        <strain evidence="9 10">DSM 43113</strain>
    </source>
</reference>
<feature type="transmembrane region" description="Helical" evidence="8">
    <location>
        <begin position="309"/>
        <end position="327"/>
    </location>
</feature>
<organism evidence="9 10">
    <name type="scientific">Saccharopolyspora rectivirgula</name>
    <dbReference type="NCBI Taxonomy" id="28042"/>
    <lineage>
        <taxon>Bacteria</taxon>
        <taxon>Bacillati</taxon>
        <taxon>Actinomycetota</taxon>
        <taxon>Actinomycetes</taxon>
        <taxon>Pseudonocardiales</taxon>
        <taxon>Pseudonocardiaceae</taxon>
        <taxon>Saccharopolyspora</taxon>
    </lineage>
</organism>
<evidence type="ECO:0000256" key="4">
    <source>
        <dbReference type="ARBA" id="ARBA00022692"/>
    </source>
</evidence>
<evidence type="ECO:0000256" key="3">
    <source>
        <dbReference type="ARBA" id="ARBA00022475"/>
    </source>
</evidence>
<feature type="transmembrane region" description="Helical" evidence="8">
    <location>
        <begin position="141"/>
        <end position="168"/>
    </location>
</feature>
<keyword evidence="4 8" id="KW-0812">Transmembrane</keyword>
<dbReference type="PANTHER" id="PTHR23513">
    <property type="entry name" value="INTEGRAL MEMBRANE EFFLUX PROTEIN-RELATED"/>
    <property type="match status" value="1"/>
</dbReference>
<feature type="transmembrane region" description="Helical" evidence="8">
    <location>
        <begin position="214"/>
        <end position="238"/>
    </location>
</feature>
<dbReference type="GO" id="GO:0005886">
    <property type="term" value="C:plasma membrane"/>
    <property type="evidence" value="ECO:0007669"/>
    <property type="project" value="UniProtKB-SubCell"/>
</dbReference>
<keyword evidence="2" id="KW-0813">Transport</keyword>
<evidence type="ECO:0000313" key="9">
    <source>
        <dbReference type="EMBL" id="KEI45813.1"/>
    </source>
</evidence>
<accession>A0A073B1C2</accession>
<dbReference type="InterPro" id="IPR036259">
    <property type="entry name" value="MFS_trans_sf"/>
</dbReference>
<dbReference type="CDD" id="cd06173">
    <property type="entry name" value="MFS_MefA_like"/>
    <property type="match status" value="1"/>
</dbReference>
<keyword evidence="5 8" id="KW-1133">Transmembrane helix</keyword>
<dbReference type="STRING" id="28042.GU90_02745"/>
<feature type="transmembrane region" description="Helical" evidence="8">
    <location>
        <begin position="21"/>
        <end position="43"/>
    </location>
</feature>
<feature type="compositionally biased region" description="Basic and acidic residues" evidence="7">
    <location>
        <begin position="472"/>
        <end position="483"/>
    </location>
</feature>
<feature type="transmembrane region" description="Helical" evidence="8">
    <location>
        <begin position="174"/>
        <end position="193"/>
    </location>
</feature>
<dbReference type="AlphaFoldDB" id="A0A073B1C2"/>
<feature type="compositionally biased region" description="Basic residues" evidence="7">
    <location>
        <begin position="460"/>
        <end position="470"/>
    </location>
</feature>
<keyword evidence="3" id="KW-1003">Cell membrane</keyword>
<feature type="transmembrane region" description="Helical" evidence="8">
    <location>
        <begin position="258"/>
        <end position="278"/>
    </location>
</feature>
<dbReference type="eggNOG" id="COG2814">
    <property type="taxonomic scope" value="Bacteria"/>
</dbReference>
<feature type="transmembrane region" description="Helical" evidence="8">
    <location>
        <begin position="285"/>
        <end position="303"/>
    </location>
</feature>
<feature type="transmembrane region" description="Helical" evidence="8">
    <location>
        <begin position="82"/>
        <end position="103"/>
    </location>
</feature>
<feature type="region of interest" description="Disordered" evidence="7">
    <location>
        <begin position="423"/>
        <end position="483"/>
    </location>
</feature>
<dbReference type="Gene3D" id="1.20.1250.20">
    <property type="entry name" value="MFS general substrate transporter like domains"/>
    <property type="match status" value="1"/>
</dbReference>
<dbReference type="Proteomes" id="UP000031419">
    <property type="component" value="Unassembled WGS sequence"/>
</dbReference>
<evidence type="ECO:0000256" key="6">
    <source>
        <dbReference type="ARBA" id="ARBA00023136"/>
    </source>
</evidence>
<gene>
    <name evidence="9" type="ORF">GU90_02745</name>
</gene>
<keyword evidence="10" id="KW-1185">Reference proteome</keyword>